<evidence type="ECO:0000313" key="2">
    <source>
        <dbReference type="EMBL" id="MBD3689318.1"/>
    </source>
</evidence>
<reference evidence="2 3" key="1">
    <citation type="submission" date="2020-08" db="EMBL/GenBank/DDBJ databases">
        <title>Winkia gen. nov., sp. nov., isolated from faeces of the Anser albifrons in China.</title>
        <authorList>
            <person name="Liu Q."/>
        </authorList>
    </citation>
    <scope>NUCLEOTIDE SEQUENCE [LARGE SCALE GENOMIC DNA]</scope>
    <source>
        <strain evidence="2 3">C62</strain>
    </source>
</reference>
<dbReference type="GO" id="GO:0006629">
    <property type="term" value="P:lipid metabolic process"/>
    <property type="evidence" value="ECO:0007669"/>
    <property type="project" value="InterPro"/>
</dbReference>
<dbReference type="GO" id="GO:0008081">
    <property type="term" value="F:phosphoric diester hydrolase activity"/>
    <property type="evidence" value="ECO:0007669"/>
    <property type="project" value="InterPro"/>
</dbReference>
<proteinExistence type="predicted"/>
<dbReference type="InterPro" id="IPR030395">
    <property type="entry name" value="GP_PDE_dom"/>
</dbReference>
<sequence length="246" mass="26310">MKPPRVIGHRGACAHAPENTLAAFRLAAEMCGWAELDVDLLADGTVVVCHDRTLERTTTGSGRVEEATWDDVAGLDAGGWFDPRFAGEPLARLSDVIDLANEVGLSINVELKSPLGGAEIARRLVAATAAQLRRLDPGCDVIVSSFNHLMLPLMAAEGEWPLACLFEAGQLGEDWRTRAELAGARILHPCLPDVTAGLVTEMRAAGYRVNVWTVNDPEDARALARMGVDGIITNDPEAIRAAIAQV</sequence>
<feature type="domain" description="GP-PDE" evidence="1">
    <location>
        <begin position="4"/>
        <end position="243"/>
    </location>
</feature>
<dbReference type="Pfam" id="PF03009">
    <property type="entry name" value="GDPD"/>
    <property type="match status" value="1"/>
</dbReference>
<accession>A0A8I0KU52</accession>
<dbReference type="InterPro" id="IPR017946">
    <property type="entry name" value="PLC-like_Pdiesterase_TIM-brl"/>
</dbReference>
<dbReference type="EMBL" id="JACRUO010000001">
    <property type="protein sequence ID" value="MBD3689318.1"/>
    <property type="molecule type" value="Genomic_DNA"/>
</dbReference>
<protein>
    <submittedName>
        <fullName evidence="2">Glycerophosphoryl diester phosphodiesterase</fullName>
    </submittedName>
</protein>
<dbReference type="PROSITE" id="PS51704">
    <property type="entry name" value="GP_PDE"/>
    <property type="match status" value="1"/>
</dbReference>
<comment type="caution">
    <text evidence="2">The sequence shown here is derived from an EMBL/GenBank/DDBJ whole genome shotgun (WGS) entry which is preliminary data.</text>
</comment>
<keyword evidence="3" id="KW-1185">Reference proteome</keyword>
<dbReference type="RefSeq" id="WP_191071376.1">
    <property type="nucleotide sequence ID" value="NZ_CP060506.1"/>
</dbReference>
<name>A0A8I0KU52_9ACTO</name>
<organism evidence="2 3">
    <name type="scientific">Nanchangia anserum</name>
    <dbReference type="NCBI Taxonomy" id="2692125"/>
    <lineage>
        <taxon>Bacteria</taxon>
        <taxon>Bacillati</taxon>
        <taxon>Actinomycetota</taxon>
        <taxon>Actinomycetes</taxon>
        <taxon>Actinomycetales</taxon>
        <taxon>Actinomycetaceae</taxon>
        <taxon>Nanchangia</taxon>
    </lineage>
</organism>
<dbReference type="Gene3D" id="3.20.20.190">
    <property type="entry name" value="Phosphatidylinositol (PI) phosphodiesterase"/>
    <property type="match status" value="1"/>
</dbReference>
<dbReference type="AlphaFoldDB" id="A0A8I0KU52"/>
<dbReference type="SUPFAM" id="SSF51695">
    <property type="entry name" value="PLC-like phosphodiesterases"/>
    <property type="match status" value="1"/>
</dbReference>
<gene>
    <name evidence="2" type="ORF">H8R10_03625</name>
</gene>
<evidence type="ECO:0000313" key="3">
    <source>
        <dbReference type="Proteomes" id="UP000627538"/>
    </source>
</evidence>
<evidence type="ECO:0000259" key="1">
    <source>
        <dbReference type="PROSITE" id="PS51704"/>
    </source>
</evidence>
<dbReference type="PANTHER" id="PTHR46211">
    <property type="entry name" value="GLYCEROPHOSPHORYL DIESTER PHOSPHODIESTERASE"/>
    <property type="match status" value="1"/>
</dbReference>
<dbReference type="PANTHER" id="PTHR46211:SF14">
    <property type="entry name" value="GLYCEROPHOSPHODIESTER PHOSPHODIESTERASE"/>
    <property type="match status" value="1"/>
</dbReference>
<dbReference type="Proteomes" id="UP000627538">
    <property type="component" value="Unassembled WGS sequence"/>
</dbReference>